<feature type="domain" description="Thiamine phosphate synthase/TenI" evidence="1">
    <location>
        <begin position="19"/>
        <end position="180"/>
    </location>
</feature>
<reference evidence="2" key="2">
    <citation type="submission" date="2020-09" db="EMBL/GenBank/DDBJ databases">
        <authorList>
            <person name="Sun Q."/>
            <person name="Zhou Y."/>
        </authorList>
    </citation>
    <scope>NUCLEOTIDE SEQUENCE</scope>
    <source>
        <strain evidence="2">CGMCC 1.12214</strain>
    </source>
</reference>
<proteinExistence type="predicted"/>
<dbReference type="CDD" id="cd00564">
    <property type="entry name" value="TMP_TenI"/>
    <property type="match status" value="1"/>
</dbReference>
<dbReference type="SUPFAM" id="SSF51391">
    <property type="entry name" value="Thiamin phosphate synthase"/>
    <property type="match status" value="1"/>
</dbReference>
<comment type="caution">
    <text evidence="2">The sequence shown here is derived from an EMBL/GenBank/DDBJ whole genome shotgun (WGS) entry which is preliminary data.</text>
</comment>
<reference evidence="2" key="1">
    <citation type="journal article" date="2014" name="Int. J. Syst. Evol. Microbiol.">
        <title>Complete genome sequence of Corynebacterium casei LMG S-19264T (=DSM 44701T), isolated from a smear-ripened cheese.</title>
        <authorList>
            <consortium name="US DOE Joint Genome Institute (JGI-PGF)"/>
            <person name="Walter F."/>
            <person name="Albersmeier A."/>
            <person name="Kalinowski J."/>
            <person name="Ruckert C."/>
        </authorList>
    </citation>
    <scope>NUCLEOTIDE SEQUENCE</scope>
    <source>
        <strain evidence="2">CGMCC 1.12214</strain>
    </source>
</reference>
<dbReference type="Pfam" id="PF02581">
    <property type="entry name" value="TMP-TENI"/>
    <property type="match status" value="1"/>
</dbReference>
<dbReference type="InterPro" id="IPR013785">
    <property type="entry name" value="Aldolase_TIM"/>
</dbReference>
<gene>
    <name evidence="2" type="ORF">GCM10007036_39940</name>
</gene>
<dbReference type="GO" id="GO:0009228">
    <property type="term" value="P:thiamine biosynthetic process"/>
    <property type="evidence" value="ECO:0007669"/>
    <property type="project" value="UniProtKB-KW"/>
</dbReference>
<keyword evidence="3" id="KW-1185">Reference proteome</keyword>
<dbReference type="AlphaFoldDB" id="A0A917MK13"/>
<dbReference type="EMBL" id="BMES01000002">
    <property type="protein sequence ID" value="GGH29775.1"/>
    <property type="molecule type" value="Genomic_DNA"/>
</dbReference>
<name>A0A917MK13_9HYPH</name>
<evidence type="ECO:0000259" key="1">
    <source>
        <dbReference type="Pfam" id="PF02581"/>
    </source>
</evidence>
<protein>
    <submittedName>
        <fullName evidence="2">Thiamine phosphate synthase</fullName>
    </submittedName>
</protein>
<organism evidence="2 3">
    <name type="scientific">Alsobacter metallidurans</name>
    <dbReference type="NCBI Taxonomy" id="340221"/>
    <lineage>
        <taxon>Bacteria</taxon>
        <taxon>Pseudomonadati</taxon>
        <taxon>Pseudomonadota</taxon>
        <taxon>Alphaproteobacteria</taxon>
        <taxon>Hyphomicrobiales</taxon>
        <taxon>Alsobacteraceae</taxon>
        <taxon>Alsobacter</taxon>
    </lineage>
</organism>
<accession>A0A917MK13</accession>
<evidence type="ECO:0000313" key="3">
    <source>
        <dbReference type="Proteomes" id="UP000603912"/>
    </source>
</evidence>
<dbReference type="Proteomes" id="UP000603912">
    <property type="component" value="Unassembled WGS sequence"/>
</dbReference>
<dbReference type="InterPro" id="IPR036206">
    <property type="entry name" value="ThiamineP_synth_sf"/>
</dbReference>
<dbReference type="InterPro" id="IPR022998">
    <property type="entry name" value="ThiamineP_synth_TenI"/>
</dbReference>
<dbReference type="Gene3D" id="3.20.20.70">
    <property type="entry name" value="Aldolase class I"/>
    <property type="match status" value="1"/>
</dbReference>
<sequence>MTPPVQDADGWPGTMGDALLAAVAAAPVDAVLLRLPKLDERSLLKALKPLIARLQEHNVAVLIEDAPELVARSGADGAHVSDPAQLHDAAEAMKTLGRMVGVGNLRARHDAMEAAEEGTDYVLFGEPRRDGSLQPLSGVLERAQWWAELFQTPCIAYAPTLDDVAALAATGCEFVALGDAVFAHPGGPAEAMALALAALRKSAEAPAR</sequence>
<evidence type="ECO:0000313" key="2">
    <source>
        <dbReference type="EMBL" id="GGH29775.1"/>
    </source>
</evidence>